<reference evidence="1 2" key="1">
    <citation type="submission" date="2023-05" db="EMBL/GenBank/DDBJ databases">
        <title>B98-5 Cell Line De Novo Hybrid Assembly: An Optical Mapping Approach.</title>
        <authorList>
            <person name="Kananen K."/>
            <person name="Auerbach J.A."/>
            <person name="Kautto E."/>
            <person name="Blachly J.S."/>
        </authorList>
    </citation>
    <scope>NUCLEOTIDE SEQUENCE [LARGE SCALE GENOMIC DNA]</scope>
    <source>
        <strain evidence="1">B95-8</strain>
        <tissue evidence="1">Cell line</tissue>
    </source>
</reference>
<organism evidence="1 2">
    <name type="scientific">Saguinus oedipus</name>
    <name type="common">Cotton-top tamarin</name>
    <name type="synonym">Oedipomidas oedipus</name>
    <dbReference type="NCBI Taxonomy" id="9490"/>
    <lineage>
        <taxon>Eukaryota</taxon>
        <taxon>Metazoa</taxon>
        <taxon>Chordata</taxon>
        <taxon>Craniata</taxon>
        <taxon>Vertebrata</taxon>
        <taxon>Euteleostomi</taxon>
        <taxon>Mammalia</taxon>
        <taxon>Eutheria</taxon>
        <taxon>Euarchontoglires</taxon>
        <taxon>Primates</taxon>
        <taxon>Haplorrhini</taxon>
        <taxon>Platyrrhini</taxon>
        <taxon>Cebidae</taxon>
        <taxon>Callitrichinae</taxon>
        <taxon>Saguinus</taxon>
    </lineage>
</organism>
<feature type="non-terminal residue" evidence="1">
    <location>
        <position position="1"/>
    </location>
</feature>
<gene>
    <name evidence="1" type="ORF">P7K49_008992</name>
</gene>
<dbReference type="Proteomes" id="UP001266305">
    <property type="component" value="Unassembled WGS sequence"/>
</dbReference>
<proteinExistence type="predicted"/>
<name>A0ABQ9W019_SAGOE</name>
<comment type="caution">
    <text evidence="1">The sequence shown here is derived from an EMBL/GenBank/DDBJ whole genome shotgun (WGS) entry which is preliminary data.</text>
</comment>
<protein>
    <submittedName>
        <fullName evidence="1">Uncharacterized protein</fullName>
    </submittedName>
</protein>
<dbReference type="EMBL" id="JASSZA010000004">
    <property type="protein sequence ID" value="KAK2114726.1"/>
    <property type="molecule type" value="Genomic_DNA"/>
</dbReference>
<evidence type="ECO:0000313" key="2">
    <source>
        <dbReference type="Proteomes" id="UP001266305"/>
    </source>
</evidence>
<accession>A0ABQ9W019</accession>
<keyword evidence="2" id="KW-1185">Reference proteome</keyword>
<evidence type="ECO:0000313" key="1">
    <source>
        <dbReference type="EMBL" id="KAK2114726.1"/>
    </source>
</evidence>
<sequence length="84" mass="9461">AKSAYLMPPSVPLSWLLFLDHTAAPPEVFDFPSVKVQEAWLVPPEMSAFTFQENLAARKGRTLKKEEQLSRCRQLGSQKSLDLS</sequence>